<name>A0A2T5BY28_9BACT</name>
<feature type="coiled-coil region" evidence="3">
    <location>
        <begin position="10"/>
        <end position="37"/>
    </location>
</feature>
<dbReference type="InterPro" id="IPR036979">
    <property type="entry name" value="CM_dom_sf"/>
</dbReference>
<dbReference type="RefSeq" id="WP_170111425.1">
    <property type="nucleotide sequence ID" value="NZ_OY782574.1"/>
</dbReference>
<dbReference type="Pfam" id="PF01817">
    <property type="entry name" value="CM_2"/>
    <property type="match status" value="1"/>
</dbReference>
<dbReference type="Gene3D" id="1.20.59.10">
    <property type="entry name" value="Chorismate mutase"/>
    <property type="match status" value="1"/>
</dbReference>
<organism evidence="5 6">
    <name type="scientific">Mangrovibacterium marinum</name>
    <dbReference type="NCBI Taxonomy" id="1639118"/>
    <lineage>
        <taxon>Bacteria</taxon>
        <taxon>Pseudomonadati</taxon>
        <taxon>Bacteroidota</taxon>
        <taxon>Bacteroidia</taxon>
        <taxon>Marinilabiliales</taxon>
        <taxon>Prolixibacteraceae</taxon>
        <taxon>Mangrovibacterium</taxon>
    </lineage>
</organism>
<dbReference type="GO" id="GO:0009697">
    <property type="term" value="P:salicylic acid biosynthetic process"/>
    <property type="evidence" value="ECO:0007669"/>
    <property type="project" value="TreeGrafter"/>
</dbReference>
<proteinExistence type="predicted"/>
<dbReference type="GO" id="GO:0016829">
    <property type="term" value="F:lyase activity"/>
    <property type="evidence" value="ECO:0007669"/>
    <property type="project" value="UniProtKB-KW"/>
</dbReference>
<dbReference type="EC" id="5.4.99.5" evidence="1"/>
<keyword evidence="6" id="KW-1185">Reference proteome</keyword>
<evidence type="ECO:0000256" key="1">
    <source>
        <dbReference type="ARBA" id="ARBA00012404"/>
    </source>
</evidence>
<reference evidence="5 6" key="1">
    <citation type="submission" date="2018-04" db="EMBL/GenBank/DDBJ databases">
        <title>Genomic Encyclopedia of Archaeal and Bacterial Type Strains, Phase II (KMG-II): from individual species to whole genera.</title>
        <authorList>
            <person name="Goeker M."/>
        </authorList>
    </citation>
    <scope>NUCLEOTIDE SEQUENCE [LARGE SCALE GENOMIC DNA]</scope>
    <source>
        <strain evidence="5 6">DSM 28823</strain>
    </source>
</reference>
<feature type="domain" description="Chorismate mutase" evidence="4">
    <location>
        <begin position="4"/>
        <end position="94"/>
    </location>
</feature>
<dbReference type="SUPFAM" id="SSF48600">
    <property type="entry name" value="Chorismate mutase II"/>
    <property type="match status" value="1"/>
</dbReference>
<evidence type="ECO:0000313" key="5">
    <source>
        <dbReference type="EMBL" id="PTN06351.1"/>
    </source>
</evidence>
<dbReference type="Proteomes" id="UP000243525">
    <property type="component" value="Unassembled WGS sequence"/>
</dbReference>
<dbReference type="AlphaFoldDB" id="A0A2T5BY28"/>
<keyword evidence="5" id="KW-0456">Lyase</keyword>
<dbReference type="EMBL" id="QAAD01000022">
    <property type="protein sequence ID" value="PTN06351.1"/>
    <property type="molecule type" value="Genomic_DNA"/>
</dbReference>
<sequence>MKEAKSCTTIEEVRSAIDKIDREIMELLAKRQEYVHEIIRFKNDVEAIVAQDRQSQLYEQRQRWADELDLSPAMVDEVFRTMVRHNIQKEIELHKQAKIS</sequence>
<dbReference type="PANTHER" id="PTHR38041:SF1">
    <property type="entry name" value="CHORISMATE MUTASE"/>
    <property type="match status" value="1"/>
</dbReference>
<dbReference type="GO" id="GO:0046417">
    <property type="term" value="P:chorismate metabolic process"/>
    <property type="evidence" value="ECO:0007669"/>
    <property type="project" value="InterPro"/>
</dbReference>
<dbReference type="InterPro" id="IPR036263">
    <property type="entry name" value="Chorismate_II_sf"/>
</dbReference>
<evidence type="ECO:0000313" key="6">
    <source>
        <dbReference type="Proteomes" id="UP000243525"/>
    </source>
</evidence>
<dbReference type="InterPro" id="IPR051331">
    <property type="entry name" value="Chorismate_mutase-related"/>
</dbReference>
<protein>
    <recommendedName>
        <fullName evidence="1">chorismate mutase</fullName>
        <ecNumber evidence="1">5.4.99.5</ecNumber>
    </recommendedName>
</protein>
<dbReference type="GO" id="GO:0004106">
    <property type="term" value="F:chorismate mutase activity"/>
    <property type="evidence" value="ECO:0007669"/>
    <property type="project" value="UniProtKB-EC"/>
</dbReference>
<gene>
    <name evidence="5" type="ORF">C8N47_12233</name>
</gene>
<keyword evidence="3" id="KW-0175">Coiled coil</keyword>
<keyword evidence="2" id="KW-0413">Isomerase</keyword>
<dbReference type="PANTHER" id="PTHR38041">
    <property type="entry name" value="CHORISMATE MUTASE"/>
    <property type="match status" value="1"/>
</dbReference>
<evidence type="ECO:0000259" key="4">
    <source>
        <dbReference type="PROSITE" id="PS51168"/>
    </source>
</evidence>
<dbReference type="SMART" id="SM00830">
    <property type="entry name" value="CM_2"/>
    <property type="match status" value="1"/>
</dbReference>
<accession>A0A2T5BY28</accession>
<evidence type="ECO:0000256" key="3">
    <source>
        <dbReference type="SAM" id="Coils"/>
    </source>
</evidence>
<comment type="caution">
    <text evidence="5">The sequence shown here is derived from an EMBL/GenBank/DDBJ whole genome shotgun (WGS) entry which is preliminary data.</text>
</comment>
<evidence type="ECO:0000256" key="2">
    <source>
        <dbReference type="ARBA" id="ARBA00023235"/>
    </source>
</evidence>
<dbReference type="InterPro" id="IPR002701">
    <property type="entry name" value="CM_II_prokaryot"/>
</dbReference>
<keyword evidence="5" id="KW-0670">Pyruvate</keyword>
<dbReference type="PROSITE" id="PS51168">
    <property type="entry name" value="CHORISMATE_MUT_2"/>
    <property type="match status" value="1"/>
</dbReference>